<reference evidence="1" key="2">
    <citation type="submission" date="2018-08" db="UniProtKB">
        <authorList>
            <consortium name="EnsemblPlants"/>
        </authorList>
    </citation>
    <scope>IDENTIFICATION</scope>
    <source>
        <strain evidence="1">Yugu1</strain>
    </source>
</reference>
<sequence>MQGINQQGPNYYIVIPVAIQSAHSDNTTSVLLEPTIHSRRKVDLNHT</sequence>
<reference evidence="2" key="1">
    <citation type="journal article" date="2012" name="Nat. Biotechnol.">
        <title>Reference genome sequence of the model plant Setaria.</title>
        <authorList>
            <person name="Bennetzen J.L."/>
            <person name="Schmutz J."/>
            <person name="Wang H."/>
            <person name="Percifield R."/>
            <person name="Hawkins J."/>
            <person name="Pontaroli A.C."/>
            <person name="Estep M."/>
            <person name="Feng L."/>
            <person name="Vaughn J.N."/>
            <person name="Grimwood J."/>
            <person name="Jenkins J."/>
            <person name="Barry K."/>
            <person name="Lindquist E."/>
            <person name="Hellsten U."/>
            <person name="Deshpande S."/>
            <person name="Wang X."/>
            <person name="Wu X."/>
            <person name="Mitros T."/>
            <person name="Triplett J."/>
            <person name="Yang X."/>
            <person name="Ye C.Y."/>
            <person name="Mauro-Herrera M."/>
            <person name="Wang L."/>
            <person name="Li P."/>
            <person name="Sharma M."/>
            <person name="Sharma R."/>
            <person name="Ronald P.C."/>
            <person name="Panaud O."/>
            <person name="Kellogg E.A."/>
            <person name="Brutnell T.P."/>
            <person name="Doust A.N."/>
            <person name="Tuskan G.A."/>
            <person name="Rokhsar D."/>
            <person name="Devos K.M."/>
        </authorList>
    </citation>
    <scope>NUCLEOTIDE SEQUENCE [LARGE SCALE GENOMIC DNA]</scope>
    <source>
        <strain evidence="2">cv. Yugu1</strain>
    </source>
</reference>
<name>K3Z266_SETIT</name>
<accession>K3Z266</accession>
<keyword evidence="2" id="KW-1185">Reference proteome</keyword>
<dbReference type="Proteomes" id="UP000004995">
    <property type="component" value="Unassembled WGS sequence"/>
</dbReference>
<organism evidence="1 2">
    <name type="scientific">Setaria italica</name>
    <name type="common">Foxtail millet</name>
    <name type="synonym">Panicum italicum</name>
    <dbReference type="NCBI Taxonomy" id="4555"/>
    <lineage>
        <taxon>Eukaryota</taxon>
        <taxon>Viridiplantae</taxon>
        <taxon>Streptophyta</taxon>
        <taxon>Embryophyta</taxon>
        <taxon>Tracheophyta</taxon>
        <taxon>Spermatophyta</taxon>
        <taxon>Magnoliopsida</taxon>
        <taxon>Liliopsida</taxon>
        <taxon>Poales</taxon>
        <taxon>Poaceae</taxon>
        <taxon>PACMAD clade</taxon>
        <taxon>Panicoideae</taxon>
        <taxon>Panicodae</taxon>
        <taxon>Paniceae</taxon>
        <taxon>Cenchrinae</taxon>
        <taxon>Setaria</taxon>
    </lineage>
</organism>
<dbReference type="Gramene" id="KQL31011">
    <property type="protein sequence ID" value="KQL31011"/>
    <property type="gene ID" value="SETIT_020634mg"/>
</dbReference>
<proteinExistence type="predicted"/>
<dbReference type="EnsemblPlants" id="KQL31011">
    <property type="protein sequence ID" value="KQL31011"/>
    <property type="gene ID" value="SETIT_020634mg"/>
</dbReference>
<dbReference type="EMBL" id="AGNK02000504">
    <property type="status" value="NOT_ANNOTATED_CDS"/>
    <property type="molecule type" value="Genomic_DNA"/>
</dbReference>
<evidence type="ECO:0000313" key="1">
    <source>
        <dbReference type="EnsemblPlants" id="KQL31011"/>
    </source>
</evidence>
<dbReference type="AlphaFoldDB" id="K3Z266"/>
<evidence type="ECO:0000313" key="2">
    <source>
        <dbReference type="Proteomes" id="UP000004995"/>
    </source>
</evidence>
<dbReference type="HOGENOM" id="CLU_3176305_0_0_1"/>
<protein>
    <submittedName>
        <fullName evidence="1">Uncharacterized protein</fullName>
    </submittedName>
</protein>
<dbReference type="InParanoid" id="K3Z266"/>